<comment type="caution">
    <text evidence="1">The sequence shown here is derived from an EMBL/GenBank/DDBJ whole genome shotgun (WGS) entry which is preliminary data.</text>
</comment>
<organism evidence="1 2">
    <name type="scientific">Smallanthus sonchifolius</name>
    <dbReference type="NCBI Taxonomy" id="185202"/>
    <lineage>
        <taxon>Eukaryota</taxon>
        <taxon>Viridiplantae</taxon>
        <taxon>Streptophyta</taxon>
        <taxon>Embryophyta</taxon>
        <taxon>Tracheophyta</taxon>
        <taxon>Spermatophyta</taxon>
        <taxon>Magnoliopsida</taxon>
        <taxon>eudicotyledons</taxon>
        <taxon>Gunneridae</taxon>
        <taxon>Pentapetalae</taxon>
        <taxon>asterids</taxon>
        <taxon>campanulids</taxon>
        <taxon>Asterales</taxon>
        <taxon>Asteraceae</taxon>
        <taxon>Asteroideae</taxon>
        <taxon>Heliantheae alliance</taxon>
        <taxon>Millerieae</taxon>
        <taxon>Smallanthus</taxon>
    </lineage>
</organism>
<proteinExistence type="predicted"/>
<keyword evidence="2" id="KW-1185">Reference proteome</keyword>
<dbReference type="EMBL" id="CM042041">
    <property type="protein sequence ID" value="KAI3712515.1"/>
    <property type="molecule type" value="Genomic_DNA"/>
</dbReference>
<evidence type="ECO:0000313" key="1">
    <source>
        <dbReference type="EMBL" id="KAI3712515.1"/>
    </source>
</evidence>
<evidence type="ECO:0000313" key="2">
    <source>
        <dbReference type="Proteomes" id="UP001056120"/>
    </source>
</evidence>
<gene>
    <name evidence="1" type="ORF">L1987_71073</name>
</gene>
<name>A0ACB9ASA4_9ASTR</name>
<accession>A0ACB9ASA4</accession>
<sequence length="221" mass="24429">MSQIATRSIGYLGIRKVDKSVFSIHFGSGQGGDRGAGQGSGQGGDRGAGQGSGLAGGRGVGRVSGQAGDWQFSNQGISTRVIGTNLMAIVWSGPWESWRDVPNEDKMRFFERFQWEEEWNAQIYRKAAIIAGRELSHREMWKQSHCRKGSRPLDNLSNLLVEDVDLEGDIQEENLNWVDDRAPKTLAKYEGYLVKKYGKEHSLTENCGHELPGARKAKCTG</sequence>
<reference evidence="1 2" key="2">
    <citation type="journal article" date="2022" name="Mol. Ecol. Resour.">
        <title>The genomes of chicory, endive, great burdock and yacon provide insights into Asteraceae paleo-polyploidization history and plant inulin production.</title>
        <authorList>
            <person name="Fan W."/>
            <person name="Wang S."/>
            <person name="Wang H."/>
            <person name="Wang A."/>
            <person name="Jiang F."/>
            <person name="Liu H."/>
            <person name="Zhao H."/>
            <person name="Xu D."/>
            <person name="Zhang Y."/>
        </authorList>
    </citation>
    <scope>NUCLEOTIDE SEQUENCE [LARGE SCALE GENOMIC DNA]</scope>
    <source>
        <strain evidence="2">cv. Yunnan</strain>
        <tissue evidence="1">Leaves</tissue>
    </source>
</reference>
<protein>
    <submittedName>
        <fullName evidence="1">Uncharacterized protein</fullName>
    </submittedName>
</protein>
<reference evidence="2" key="1">
    <citation type="journal article" date="2022" name="Mol. Ecol. Resour.">
        <title>The genomes of chicory, endive, great burdock and yacon provide insights into Asteraceae palaeo-polyploidization history and plant inulin production.</title>
        <authorList>
            <person name="Fan W."/>
            <person name="Wang S."/>
            <person name="Wang H."/>
            <person name="Wang A."/>
            <person name="Jiang F."/>
            <person name="Liu H."/>
            <person name="Zhao H."/>
            <person name="Xu D."/>
            <person name="Zhang Y."/>
        </authorList>
    </citation>
    <scope>NUCLEOTIDE SEQUENCE [LARGE SCALE GENOMIC DNA]</scope>
    <source>
        <strain evidence="2">cv. Yunnan</strain>
    </source>
</reference>
<dbReference type="Proteomes" id="UP001056120">
    <property type="component" value="Linkage Group LG24"/>
</dbReference>